<proteinExistence type="predicted"/>
<evidence type="ECO:0000313" key="2">
    <source>
        <dbReference type="EMBL" id="CAB4738857.1"/>
    </source>
</evidence>
<dbReference type="EMBL" id="CAFBMT010000020">
    <property type="protein sequence ID" value="CAB4949431.1"/>
    <property type="molecule type" value="Genomic_DNA"/>
</dbReference>
<evidence type="ECO:0000313" key="3">
    <source>
        <dbReference type="EMBL" id="CAB4949431.1"/>
    </source>
</evidence>
<organism evidence="4">
    <name type="scientific">freshwater metagenome</name>
    <dbReference type="NCBI Taxonomy" id="449393"/>
    <lineage>
        <taxon>unclassified sequences</taxon>
        <taxon>metagenomes</taxon>
        <taxon>ecological metagenomes</taxon>
    </lineage>
</organism>
<sequence length="159" mass="15472">MIRRSQALVLACVVGALVLLAGTAFAYWKTSGAGTGSAISGQNVNITAQPIVAGPATVSSRLAPGGSADLVVSLTNPNPFAVTITGISQNGAITVTDGGACNAGIAGVSVPTSSTLSVAVAANSTGLVHLAGAVVMSDSSDNGCQGKFFAIPVTLKVSK</sequence>
<dbReference type="AlphaFoldDB" id="A0A6J7Q0Y4"/>
<dbReference type="EMBL" id="CAFBOL010000096">
    <property type="protein sequence ID" value="CAB5007904.1"/>
    <property type="molecule type" value="Genomic_DNA"/>
</dbReference>
<evidence type="ECO:0000313" key="4">
    <source>
        <dbReference type="EMBL" id="CAB5007904.1"/>
    </source>
</evidence>
<accession>A0A6J7Q0Y4</accession>
<evidence type="ECO:0000313" key="1">
    <source>
        <dbReference type="EMBL" id="CAB4365135.1"/>
    </source>
</evidence>
<protein>
    <submittedName>
        <fullName evidence="4">Unannotated protein</fullName>
    </submittedName>
</protein>
<dbReference type="EMBL" id="CAEZYF010000022">
    <property type="protein sequence ID" value="CAB4738857.1"/>
    <property type="molecule type" value="Genomic_DNA"/>
</dbReference>
<dbReference type="EMBL" id="CAESGF010000024">
    <property type="protein sequence ID" value="CAB4365135.1"/>
    <property type="molecule type" value="Genomic_DNA"/>
</dbReference>
<gene>
    <name evidence="2" type="ORF">UFOPK2656_02748</name>
    <name evidence="3" type="ORF">UFOPK3651_02742</name>
    <name evidence="4" type="ORF">UFOPK3931_02637</name>
    <name evidence="1" type="ORF">UFOPK4189_02890</name>
</gene>
<name>A0A6J7Q0Y4_9ZZZZ</name>
<reference evidence="4" key="1">
    <citation type="submission" date="2020-05" db="EMBL/GenBank/DDBJ databases">
        <authorList>
            <person name="Chiriac C."/>
            <person name="Salcher M."/>
            <person name="Ghai R."/>
            <person name="Kavagutti S V."/>
        </authorList>
    </citation>
    <scope>NUCLEOTIDE SEQUENCE</scope>
</reference>